<gene>
    <name evidence="1" type="ORF">ABENE_00890</name>
</gene>
<sequence>MNILIRSSDFDKWLHGLTDMTARLRIVARLDSARFGNFGDCAPVGEGVSEMRVHTGPGYRVYFVRDGATVYVLLIGGDKSSQKKDIARAKLMARELKEKKA</sequence>
<keyword evidence="2" id="KW-1185">Reference proteome</keyword>
<dbReference type="PANTHER" id="PTHR41791">
    <property type="entry name" value="SSL7039 PROTEIN"/>
    <property type="match status" value="1"/>
</dbReference>
<organism evidence="1 2">
    <name type="scientific">Asticcacaulis benevestitus DSM 16100 = ATCC BAA-896</name>
    <dbReference type="NCBI Taxonomy" id="1121022"/>
    <lineage>
        <taxon>Bacteria</taxon>
        <taxon>Pseudomonadati</taxon>
        <taxon>Pseudomonadota</taxon>
        <taxon>Alphaproteobacteria</taxon>
        <taxon>Caulobacterales</taxon>
        <taxon>Caulobacteraceae</taxon>
        <taxon>Asticcacaulis</taxon>
    </lineage>
</organism>
<protein>
    <recommendedName>
        <fullName evidence="3">Addiction module protein</fullName>
    </recommendedName>
</protein>
<evidence type="ECO:0000313" key="2">
    <source>
        <dbReference type="Proteomes" id="UP000017837"/>
    </source>
</evidence>
<dbReference type="NCBIfam" id="TIGR02683">
    <property type="entry name" value="upstrm_HI1419"/>
    <property type="match status" value="1"/>
</dbReference>
<dbReference type="OrthoDB" id="5296237at2"/>
<dbReference type="Proteomes" id="UP000017837">
    <property type="component" value="Unassembled WGS sequence"/>
</dbReference>
<dbReference type="eggNOG" id="COG3657">
    <property type="taxonomic scope" value="Bacteria"/>
</dbReference>
<dbReference type="EMBL" id="AWGB01000001">
    <property type="protein sequence ID" value="ESQ94681.1"/>
    <property type="molecule type" value="Genomic_DNA"/>
</dbReference>
<evidence type="ECO:0000313" key="1">
    <source>
        <dbReference type="EMBL" id="ESQ94681.1"/>
    </source>
</evidence>
<evidence type="ECO:0008006" key="3">
    <source>
        <dbReference type="Google" id="ProtNLM"/>
    </source>
</evidence>
<dbReference type="STRING" id="1121022.GCA_000376105_01432"/>
<dbReference type="InterPro" id="IPR009241">
    <property type="entry name" value="HigB-like"/>
</dbReference>
<dbReference type="InterPro" id="IPR014056">
    <property type="entry name" value="TypeIITA-like_toxin_pred"/>
</dbReference>
<reference evidence="1 2" key="1">
    <citation type="journal article" date="2014" name="Nature">
        <title>Sequential evolution of bacterial morphology by co-option of a developmental regulator.</title>
        <authorList>
            <person name="Jiang C."/>
            <person name="Brown P.J."/>
            <person name="Ducret A."/>
            <person name="Brun Y.V."/>
        </authorList>
    </citation>
    <scope>NUCLEOTIDE SEQUENCE [LARGE SCALE GENOMIC DNA]</scope>
    <source>
        <strain evidence="1 2">DSM 16100</strain>
    </source>
</reference>
<dbReference type="PIRSF" id="PIRSF028744">
    <property type="entry name" value="Addict_mod_HI1419"/>
    <property type="match status" value="1"/>
</dbReference>
<dbReference type="AlphaFoldDB" id="V4Q229"/>
<proteinExistence type="predicted"/>
<dbReference type="PATRIC" id="fig|1121022.4.peg.175"/>
<dbReference type="PANTHER" id="PTHR41791:SF1">
    <property type="entry name" value="SSL7039 PROTEIN"/>
    <property type="match status" value="1"/>
</dbReference>
<comment type="caution">
    <text evidence="1">The sequence shown here is derived from an EMBL/GenBank/DDBJ whole genome shotgun (WGS) entry which is preliminary data.</text>
</comment>
<name>V4Q229_9CAUL</name>
<accession>V4Q229</accession>
<dbReference type="Pfam" id="PF05973">
    <property type="entry name" value="Gp49"/>
    <property type="match status" value="1"/>
</dbReference>
<dbReference type="RefSeq" id="WP_018081101.1">
    <property type="nucleotide sequence ID" value="NZ_AQWM01000004.1"/>
</dbReference>